<comment type="subunit">
    <text evidence="15">Component of the oligosaccharyltransferase (OST) complex.</text>
</comment>
<dbReference type="PANTHER" id="PTHR10830:SF0">
    <property type="entry name" value="DOLICHYL-DIPHOSPHOOLIGOSACCHARIDE--PROTEIN GLYCOSYLTRANSFERASE 48 KDA SUBUNIT"/>
    <property type="match status" value="1"/>
</dbReference>
<dbReference type="GO" id="GO:0018279">
    <property type="term" value="P:protein N-linked glycosylation via asparagine"/>
    <property type="evidence" value="ECO:0007669"/>
    <property type="project" value="UniProtKB-UniRule"/>
</dbReference>
<dbReference type="Pfam" id="PF01762">
    <property type="entry name" value="Galactosyl_T"/>
    <property type="match status" value="1"/>
</dbReference>
<evidence type="ECO:0000256" key="5">
    <source>
        <dbReference type="ARBA" id="ARBA00008743"/>
    </source>
</evidence>
<dbReference type="InterPro" id="IPR055457">
    <property type="entry name" value="OST48_N"/>
</dbReference>
<keyword evidence="13" id="KW-0333">Golgi apparatus</keyword>
<dbReference type="InterPro" id="IPR005013">
    <property type="entry name" value="DDOST_48_kDa_subunit"/>
</dbReference>
<dbReference type="UniPathway" id="UPA00378"/>
<dbReference type="PANTHER" id="PTHR10830">
    <property type="entry name" value="DOLICHYL-DIPHOSPHOOLIGOSACCHARIDE--PROTEIN GLYCOSYLTRANSFERASE 48 KDA SUBUNIT"/>
    <property type="match status" value="1"/>
</dbReference>
<evidence type="ECO:0000256" key="9">
    <source>
        <dbReference type="ARBA" id="ARBA00022692"/>
    </source>
</evidence>
<keyword evidence="19" id="KW-1185">Reference proteome</keyword>
<dbReference type="Proteomes" id="UP000728032">
    <property type="component" value="Unassembled WGS sequence"/>
</dbReference>
<sequence>MFGIVFNWESNELITDKTPKSGGKQELISIETTFLVVVIFSSGLNGDRRDAIRETWLRLSGDRKVKHYFVVGSLDVNQSLLDSLLSEQRLHNDLLLFPHLKDTYSSLSLKLLQTLKWFSNQMRFKYLVKLDDDSFLRVDQLFDELLDKSITKKDSKPLYMGFFDGRAQHFSSPVTRLSLTKDTLAIDGMRNPPPIQYRLLNQAKHRVLRVLLQLFRNEDVSLGVWLSALNINRIHDMSYLCKVLLDNLSIRETHSLFFKSLQQRGFQLTYRSADDPSLSLVKYGTHIYKHLVIFAPSVEEFGGNVNVEAITEFIDNGGNVLVAANSNVGDAIRELAAEVGVEIDEEGAHVIDHMNYDVSDEGQHTTIVADSENLLAAPTIVGDRTTIGPILYRGIGMVSDQNNPLVLDILLAASTAYSYNPNKKITEYPLAVGKNTLLVSALQARNNARVVFTGSLDFFSDAFFASSVQKKGSDKKVQKSGNEALAIALSKWVFKEEGVLRVGRVRHHKLGEKVPPEAYTVLEDVVFSIEIERYVAGKWVPFDGTDVQLEFVRIDPFVRTVLKKVGNNYVSNFKIPDVYGVYQFKVDYKRIGFTYVYSSTQVSVRPLQHTHMLAK</sequence>
<evidence type="ECO:0000256" key="15">
    <source>
        <dbReference type="RuleBase" id="RU361142"/>
    </source>
</evidence>
<proteinExistence type="inferred from homology"/>
<dbReference type="EMBL" id="CAJPVJ010002180">
    <property type="protein sequence ID" value="CAG2165883.1"/>
    <property type="molecule type" value="Genomic_DNA"/>
</dbReference>
<dbReference type="Gene3D" id="3.90.550.50">
    <property type="match status" value="1"/>
</dbReference>
<keyword evidence="8" id="KW-0808">Transferase</keyword>
<evidence type="ECO:0000256" key="3">
    <source>
        <dbReference type="ARBA" id="ARBA00004922"/>
    </source>
</evidence>
<comment type="pathway">
    <text evidence="3 15">Protein modification; protein glycosylation.</text>
</comment>
<keyword evidence="12" id="KW-1133">Transmembrane helix</keyword>
<evidence type="ECO:0000256" key="1">
    <source>
        <dbReference type="ARBA" id="ARBA00004115"/>
    </source>
</evidence>
<dbReference type="GO" id="GO:0008250">
    <property type="term" value="C:oligosaccharyltransferase complex"/>
    <property type="evidence" value="ECO:0007669"/>
    <property type="project" value="TreeGrafter"/>
</dbReference>
<evidence type="ECO:0000256" key="14">
    <source>
        <dbReference type="ARBA" id="ARBA00023136"/>
    </source>
</evidence>
<evidence type="ECO:0000256" key="2">
    <source>
        <dbReference type="ARBA" id="ARBA00004323"/>
    </source>
</evidence>
<evidence type="ECO:0000256" key="12">
    <source>
        <dbReference type="ARBA" id="ARBA00022989"/>
    </source>
</evidence>
<evidence type="ECO:0000259" key="17">
    <source>
        <dbReference type="Pfam" id="PF23358"/>
    </source>
</evidence>
<gene>
    <name evidence="18" type="ORF">ONB1V03_LOCUS5418</name>
</gene>
<evidence type="ECO:0000256" key="6">
    <source>
        <dbReference type="ARBA" id="ARBA00013350"/>
    </source>
</evidence>
<evidence type="ECO:0000256" key="8">
    <source>
        <dbReference type="ARBA" id="ARBA00022679"/>
    </source>
</evidence>
<dbReference type="Pfam" id="PF23358">
    <property type="entry name" value="OST48_MD"/>
    <property type="match status" value="1"/>
</dbReference>
<keyword evidence="9" id="KW-0812">Transmembrane</keyword>
<evidence type="ECO:0000256" key="10">
    <source>
        <dbReference type="ARBA" id="ARBA00022824"/>
    </source>
</evidence>
<dbReference type="GO" id="GO:0016758">
    <property type="term" value="F:hexosyltransferase activity"/>
    <property type="evidence" value="ECO:0007669"/>
    <property type="project" value="InterPro"/>
</dbReference>
<keyword evidence="10 15" id="KW-0256">Endoplasmic reticulum</keyword>
<accession>A0A7R9QHJ0</accession>
<evidence type="ECO:0000256" key="7">
    <source>
        <dbReference type="ARBA" id="ARBA00022676"/>
    </source>
</evidence>
<comment type="similarity">
    <text evidence="4">Belongs to the glycosyltransferase 31 family.</text>
</comment>
<evidence type="ECO:0000256" key="11">
    <source>
        <dbReference type="ARBA" id="ARBA00022968"/>
    </source>
</evidence>
<keyword evidence="11" id="KW-0735">Signal-anchor</keyword>
<dbReference type="InterPro" id="IPR002659">
    <property type="entry name" value="Glyco_trans_31"/>
</dbReference>
<organism evidence="18">
    <name type="scientific">Oppiella nova</name>
    <dbReference type="NCBI Taxonomy" id="334625"/>
    <lineage>
        <taxon>Eukaryota</taxon>
        <taxon>Metazoa</taxon>
        <taxon>Ecdysozoa</taxon>
        <taxon>Arthropoda</taxon>
        <taxon>Chelicerata</taxon>
        <taxon>Arachnida</taxon>
        <taxon>Acari</taxon>
        <taxon>Acariformes</taxon>
        <taxon>Sarcoptiformes</taxon>
        <taxon>Oribatida</taxon>
        <taxon>Brachypylina</taxon>
        <taxon>Oppioidea</taxon>
        <taxon>Oppiidae</taxon>
        <taxon>Oppiella</taxon>
    </lineage>
</organism>
<dbReference type="AlphaFoldDB" id="A0A7R9QHJ0"/>
<protein>
    <recommendedName>
        <fullName evidence="6 15">Dolichyl-diphosphooligosaccharide--protein glycosyltransferase 48 kDa subunit</fullName>
        <shortName evidence="15">Oligosaccharyl transferase 48 kDa subunit</shortName>
    </recommendedName>
</protein>
<dbReference type="GO" id="GO:0000139">
    <property type="term" value="C:Golgi membrane"/>
    <property type="evidence" value="ECO:0007669"/>
    <property type="project" value="UniProtKB-SubCell"/>
</dbReference>
<comment type="similarity">
    <text evidence="5 15">Belongs to the DDOST 48 kDa subunit family.</text>
</comment>
<feature type="domain" description="OST48 middle" evidence="17">
    <location>
        <begin position="507"/>
        <end position="611"/>
    </location>
</feature>
<comment type="subcellular location">
    <subcellularLocation>
        <location evidence="1 15">Endoplasmic reticulum membrane</location>
        <topology evidence="1 15">Single-pass type I membrane protein</topology>
    </subcellularLocation>
    <subcellularLocation>
        <location evidence="2">Golgi apparatus membrane</location>
        <topology evidence="2">Single-pass type II membrane protein</topology>
    </subcellularLocation>
</comment>
<evidence type="ECO:0000313" key="19">
    <source>
        <dbReference type="Proteomes" id="UP000728032"/>
    </source>
</evidence>
<evidence type="ECO:0000256" key="13">
    <source>
        <dbReference type="ARBA" id="ARBA00023034"/>
    </source>
</evidence>
<evidence type="ECO:0000259" key="16">
    <source>
        <dbReference type="Pfam" id="PF03345"/>
    </source>
</evidence>
<feature type="domain" description="OST48 N-terminal" evidence="16">
    <location>
        <begin position="243"/>
        <end position="493"/>
    </location>
</feature>
<name>A0A7R9QHJ0_9ACAR</name>
<dbReference type="Pfam" id="PF03345">
    <property type="entry name" value="OST48_N"/>
    <property type="match status" value="1"/>
</dbReference>
<comment type="function">
    <text evidence="15">Subunit of the oligosaccharyl transferase (OST) complex that catalyzes the initial transfer of a defined glycan (Glc(3)Man(9)GlcNAc(2) in eukaryotes) from the lipid carrier dolichol-pyrophosphate to an asparagine residue within an Asn-X-Ser/Thr consensus motif in nascent polypeptide chains, the first step in protein N-glycosylation. N-glycosylation occurs cotranslationally and the complex associates with the Sec61 complex at the channel-forming translocon complex that mediates protein translocation across the endoplasmic reticulum (ER).</text>
</comment>
<dbReference type="OrthoDB" id="29105at2759"/>
<keyword evidence="7" id="KW-0328">Glycosyltransferase</keyword>
<dbReference type="InterPro" id="IPR055459">
    <property type="entry name" value="OST48_MD"/>
</dbReference>
<dbReference type="EMBL" id="OC917005">
    <property type="protein sequence ID" value="CAD7645843.1"/>
    <property type="molecule type" value="Genomic_DNA"/>
</dbReference>
<reference evidence="18" key="1">
    <citation type="submission" date="2020-11" db="EMBL/GenBank/DDBJ databases">
        <authorList>
            <person name="Tran Van P."/>
        </authorList>
    </citation>
    <scope>NUCLEOTIDE SEQUENCE</scope>
</reference>
<evidence type="ECO:0000313" key="18">
    <source>
        <dbReference type="EMBL" id="CAD7645843.1"/>
    </source>
</evidence>
<keyword evidence="14" id="KW-0472">Membrane</keyword>
<evidence type="ECO:0000256" key="4">
    <source>
        <dbReference type="ARBA" id="ARBA00008661"/>
    </source>
</evidence>